<feature type="domain" description="Histidine kinase" evidence="8">
    <location>
        <begin position="286"/>
        <end position="476"/>
    </location>
</feature>
<keyword evidence="7" id="KW-1133">Transmembrane helix</keyword>
<dbReference type="Pfam" id="PF02518">
    <property type="entry name" value="HATPase_c"/>
    <property type="match status" value="1"/>
</dbReference>
<dbReference type="SUPFAM" id="SSF55874">
    <property type="entry name" value="ATPase domain of HSP90 chaperone/DNA topoisomerase II/histidine kinase"/>
    <property type="match status" value="1"/>
</dbReference>
<comment type="caution">
    <text evidence="9">The sequence shown here is derived from an EMBL/GenBank/DDBJ whole genome shotgun (WGS) entry which is preliminary data.</text>
</comment>
<evidence type="ECO:0000259" key="8">
    <source>
        <dbReference type="PROSITE" id="PS50109"/>
    </source>
</evidence>
<reference evidence="9" key="1">
    <citation type="submission" date="2021-01" db="EMBL/GenBank/DDBJ databases">
        <title>Genomic Encyclopedia of Type Strains, Phase IV (KMG-IV): sequencing the most valuable type-strain genomes for metagenomic binning, comparative biology and taxonomic classification.</title>
        <authorList>
            <person name="Goeker M."/>
        </authorList>
    </citation>
    <scope>NUCLEOTIDE SEQUENCE</scope>
    <source>
        <strain evidence="9">DSM 23230</strain>
    </source>
</reference>
<gene>
    <name evidence="9" type="ORF">JOC47_000876</name>
</gene>
<dbReference type="CDD" id="cd00075">
    <property type="entry name" value="HATPase"/>
    <property type="match status" value="1"/>
</dbReference>
<dbReference type="PROSITE" id="PS50109">
    <property type="entry name" value="HIS_KIN"/>
    <property type="match status" value="1"/>
</dbReference>
<name>A0A939BNT5_9FIRM</name>
<dbReference type="EC" id="2.7.13.3" evidence="2"/>
<dbReference type="InterPro" id="IPR003594">
    <property type="entry name" value="HATPase_dom"/>
</dbReference>
<accession>A0A939BNT5</accession>
<dbReference type="Pfam" id="PF17159">
    <property type="entry name" value="MASE3"/>
    <property type="match status" value="1"/>
</dbReference>
<feature type="transmembrane region" description="Helical" evidence="7">
    <location>
        <begin position="12"/>
        <end position="30"/>
    </location>
</feature>
<evidence type="ECO:0000256" key="2">
    <source>
        <dbReference type="ARBA" id="ARBA00012438"/>
    </source>
</evidence>
<dbReference type="Pfam" id="PF14689">
    <property type="entry name" value="SPOB_a"/>
    <property type="match status" value="1"/>
</dbReference>
<feature type="transmembrane region" description="Helical" evidence="7">
    <location>
        <begin position="117"/>
        <end position="136"/>
    </location>
</feature>
<dbReference type="InterPro" id="IPR004358">
    <property type="entry name" value="Sig_transdc_His_kin-like_C"/>
</dbReference>
<dbReference type="InterPro" id="IPR039506">
    <property type="entry name" value="SPOB_a"/>
</dbReference>
<keyword evidence="3" id="KW-0597">Phosphoprotein</keyword>
<dbReference type="GO" id="GO:0000155">
    <property type="term" value="F:phosphorelay sensor kinase activity"/>
    <property type="evidence" value="ECO:0007669"/>
    <property type="project" value="TreeGrafter"/>
</dbReference>
<protein>
    <recommendedName>
        <fullName evidence="2">histidine kinase</fullName>
        <ecNumber evidence="2">2.7.13.3</ecNumber>
    </recommendedName>
</protein>
<keyword evidence="4 9" id="KW-0418">Kinase</keyword>
<dbReference type="PRINTS" id="PR00344">
    <property type="entry name" value="BCTRLSENSOR"/>
</dbReference>
<dbReference type="InterPro" id="IPR033425">
    <property type="entry name" value="MASE3"/>
</dbReference>
<feature type="transmembrane region" description="Helical" evidence="7">
    <location>
        <begin position="207"/>
        <end position="223"/>
    </location>
</feature>
<keyword evidence="7" id="KW-0812">Transmembrane</keyword>
<dbReference type="PANTHER" id="PTHR43547:SF10">
    <property type="entry name" value="SENSOR HISTIDINE KINASE DCUS"/>
    <property type="match status" value="1"/>
</dbReference>
<evidence type="ECO:0000313" key="9">
    <source>
        <dbReference type="EMBL" id="MBM7556042.1"/>
    </source>
</evidence>
<feature type="transmembrane region" description="Helical" evidence="7">
    <location>
        <begin position="178"/>
        <end position="195"/>
    </location>
</feature>
<evidence type="ECO:0000256" key="3">
    <source>
        <dbReference type="ARBA" id="ARBA00022553"/>
    </source>
</evidence>
<evidence type="ECO:0000256" key="4">
    <source>
        <dbReference type="ARBA" id="ARBA00022777"/>
    </source>
</evidence>
<evidence type="ECO:0000256" key="1">
    <source>
        <dbReference type="ARBA" id="ARBA00000085"/>
    </source>
</evidence>
<organism evidence="9 10">
    <name type="scientific">Halanaerobacter jeridensis</name>
    <dbReference type="NCBI Taxonomy" id="706427"/>
    <lineage>
        <taxon>Bacteria</taxon>
        <taxon>Bacillati</taxon>
        <taxon>Bacillota</taxon>
        <taxon>Clostridia</taxon>
        <taxon>Halanaerobiales</taxon>
        <taxon>Halobacteroidaceae</taxon>
        <taxon>Halanaerobacter</taxon>
    </lineage>
</organism>
<feature type="transmembrane region" description="Helical" evidence="7">
    <location>
        <begin position="84"/>
        <end position="105"/>
    </location>
</feature>
<dbReference type="RefSeq" id="WP_204700743.1">
    <property type="nucleotide sequence ID" value="NZ_JAFBDQ010000003.1"/>
</dbReference>
<dbReference type="AlphaFoldDB" id="A0A939BNT5"/>
<keyword evidence="5" id="KW-0902">Two-component regulatory system</keyword>
<feature type="transmembrane region" description="Helical" evidence="7">
    <location>
        <begin position="148"/>
        <end position="166"/>
    </location>
</feature>
<comment type="catalytic activity">
    <reaction evidence="1">
        <text>ATP + protein L-histidine = ADP + protein N-phospho-L-histidine.</text>
        <dbReference type="EC" id="2.7.13.3"/>
    </reaction>
</comment>
<dbReference type="InterPro" id="IPR005467">
    <property type="entry name" value="His_kinase_dom"/>
</dbReference>
<feature type="transmembrane region" description="Helical" evidence="7">
    <location>
        <begin position="50"/>
        <end position="72"/>
    </location>
</feature>
<dbReference type="InterPro" id="IPR036890">
    <property type="entry name" value="HATPase_C_sf"/>
</dbReference>
<proteinExistence type="predicted"/>
<evidence type="ECO:0000256" key="5">
    <source>
        <dbReference type="ARBA" id="ARBA00023012"/>
    </source>
</evidence>
<dbReference type="PANTHER" id="PTHR43547">
    <property type="entry name" value="TWO-COMPONENT HISTIDINE KINASE"/>
    <property type="match status" value="1"/>
</dbReference>
<evidence type="ECO:0000256" key="6">
    <source>
        <dbReference type="SAM" id="Coils"/>
    </source>
</evidence>
<sequence>MEKLANNFEKFDLIWILFGIYILINLIVVLPVEDFLYNSNIISNPDSLNFFVEFIMELIIVFICLNIFLISIYNYKITDKKENLFLAVGFLFAGISNLAHAILVYNKYLAYGSSSEMFAIYNKIIVSLILLLSLILKRYGNKEKYYSWSLIITSVLFSVAVFMILNNLWNDLSFTSDVVNIIIIVILTFNILFYLRQYLINNDETILILLKGFMFLFIAEMLYTDEVQIFTKPYFMAQSIKLVGFIYIFQSNFSKELKDGISAQNQLELKNTKLKLHQDRIKDLRAQRHDFKNELQTIFTMLQLGKAKKAREYIKRLHLDLNDTQGKGKTADNDLAPVLISKKQEAKQKNIEFTTDIRTDLEEIIVPENKVLKVLFNLIDNAIDAIEGISTSDKHIEVRLIDAGDNVELIVYNSKPIIPDDVLKNIFSPGFSTKGNNRGFGLYIVKSLLTDYGGDIKAESKKELGTKFICYLPKNY</sequence>
<keyword evidence="4 9" id="KW-0808">Transferase</keyword>
<dbReference type="EMBL" id="JAFBDQ010000003">
    <property type="protein sequence ID" value="MBM7556042.1"/>
    <property type="molecule type" value="Genomic_DNA"/>
</dbReference>
<evidence type="ECO:0000313" key="10">
    <source>
        <dbReference type="Proteomes" id="UP000774000"/>
    </source>
</evidence>
<dbReference type="Gene3D" id="3.30.565.10">
    <property type="entry name" value="Histidine kinase-like ATPase, C-terminal domain"/>
    <property type="match status" value="1"/>
</dbReference>
<dbReference type="SMART" id="SM00387">
    <property type="entry name" value="HATPase_c"/>
    <property type="match status" value="1"/>
</dbReference>
<feature type="coiled-coil region" evidence="6">
    <location>
        <begin position="267"/>
        <end position="294"/>
    </location>
</feature>
<keyword evidence="7" id="KW-0472">Membrane</keyword>
<keyword evidence="10" id="KW-1185">Reference proteome</keyword>
<keyword evidence="6" id="KW-0175">Coiled coil</keyword>
<dbReference type="Gene3D" id="1.10.287.130">
    <property type="match status" value="1"/>
</dbReference>
<dbReference type="Proteomes" id="UP000774000">
    <property type="component" value="Unassembled WGS sequence"/>
</dbReference>
<evidence type="ECO:0000256" key="7">
    <source>
        <dbReference type="SAM" id="Phobius"/>
    </source>
</evidence>